<keyword evidence="1" id="KW-0732">Signal</keyword>
<evidence type="ECO:0000256" key="1">
    <source>
        <dbReference type="SAM" id="SignalP"/>
    </source>
</evidence>
<dbReference type="PROSITE" id="PS51257">
    <property type="entry name" value="PROKAR_LIPOPROTEIN"/>
    <property type="match status" value="1"/>
</dbReference>
<feature type="chain" id="PRO_5037678794" description="DUF4843 domain-containing protein" evidence="1">
    <location>
        <begin position="21"/>
        <end position="244"/>
    </location>
</feature>
<keyword evidence="3" id="KW-1185">Reference proteome</keyword>
<dbReference type="AlphaFoldDB" id="A0A916XVL5"/>
<dbReference type="Proteomes" id="UP000625735">
    <property type="component" value="Unassembled WGS sequence"/>
</dbReference>
<feature type="signal peptide" evidence="1">
    <location>
        <begin position="1"/>
        <end position="20"/>
    </location>
</feature>
<gene>
    <name evidence="2" type="ORF">GCM10011343_02020</name>
</gene>
<sequence length="244" mass="25863">MKKIFLTLSVLTLFVLGACSEDDSNNIGEAYFFTNAAASYAVSDDEAGDFVELEINSTQKSNVDRTFTISVDESSTATPAMYSLETTQVVIPAGSFSTTVKVFGNYTALPEEGSVDLVLAIADTEESLSDKRTATVNMFRFCTPENVTLSFIFDFYASETTWQVKNAAGVTLYSGGPYADGNAPVNVNLELCSGAYTLTVNDSYGDGMFDGAVNGSFTLTQNGVVLGTGGGNFGATTTLNFTVN</sequence>
<reference evidence="2" key="1">
    <citation type="journal article" date="2014" name="Int. J. Syst. Evol. Microbiol.">
        <title>Complete genome sequence of Corynebacterium casei LMG S-19264T (=DSM 44701T), isolated from a smear-ripened cheese.</title>
        <authorList>
            <consortium name="US DOE Joint Genome Institute (JGI-PGF)"/>
            <person name="Walter F."/>
            <person name="Albersmeier A."/>
            <person name="Kalinowski J."/>
            <person name="Ruckert C."/>
        </authorList>
    </citation>
    <scope>NUCLEOTIDE SEQUENCE</scope>
    <source>
        <strain evidence="2">CGMCC 1.12506</strain>
    </source>
</reference>
<proteinExistence type="predicted"/>
<evidence type="ECO:0008006" key="4">
    <source>
        <dbReference type="Google" id="ProtNLM"/>
    </source>
</evidence>
<reference evidence="2" key="2">
    <citation type="submission" date="2020-09" db="EMBL/GenBank/DDBJ databases">
        <authorList>
            <person name="Sun Q."/>
            <person name="Zhou Y."/>
        </authorList>
    </citation>
    <scope>NUCLEOTIDE SEQUENCE</scope>
    <source>
        <strain evidence="2">CGMCC 1.12506</strain>
    </source>
</reference>
<dbReference type="EMBL" id="BMFG01000001">
    <property type="protein sequence ID" value="GGD14535.1"/>
    <property type="molecule type" value="Genomic_DNA"/>
</dbReference>
<protein>
    <recommendedName>
        <fullName evidence="4">DUF4843 domain-containing protein</fullName>
    </recommendedName>
</protein>
<comment type="caution">
    <text evidence="2">The sequence shown here is derived from an EMBL/GenBank/DDBJ whole genome shotgun (WGS) entry which is preliminary data.</text>
</comment>
<name>A0A916XVL5_9FLAO</name>
<evidence type="ECO:0000313" key="3">
    <source>
        <dbReference type="Proteomes" id="UP000625735"/>
    </source>
</evidence>
<dbReference type="RefSeq" id="WP_188360638.1">
    <property type="nucleotide sequence ID" value="NZ_BMFG01000001.1"/>
</dbReference>
<evidence type="ECO:0000313" key="2">
    <source>
        <dbReference type="EMBL" id="GGD14535.1"/>
    </source>
</evidence>
<accession>A0A916XVL5</accession>
<organism evidence="2 3">
    <name type="scientific">Flavobacterium orientale</name>
    <dbReference type="NCBI Taxonomy" id="1756020"/>
    <lineage>
        <taxon>Bacteria</taxon>
        <taxon>Pseudomonadati</taxon>
        <taxon>Bacteroidota</taxon>
        <taxon>Flavobacteriia</taxon>
        <taxon>Flavobacteriales</taxon>
        <taxon>Flavobacteriaceae</taxon>
        <taxon>Flavobacterium</taxon>
    </lineage>
</organism>